<comment type="caution">
    <text evidence="1">The sequence shown here is derived from an EMBL/GenBank/DDBJ whole genome shotgun (WGS) entry which is preliminary data.</text>
</comment>
<dbReference type="AlphaFoldDB" id="A0ABD3VQK7"/>
<name>A0ABD3VQK7_SINWO</name>
<organism evidence="1 2">
    <name type="scientific">Sinanodonta woodiana</name>
    <name type="common">Chinese pond mussel</name>
    <name type="synonym">Anodonta woodiana</name>
    <dbReference type="NCBI Taxonomy" id="1069815"/>
    <lineage>
        <taxon>Eukaryota</taxon>
        <taxon>Metazoa</taxon>
        <taxon>Spiralia</taxon>
        <taxon>Lophotrochozoa</taxon>
        <taxon>Mollusca</taxon>
        <taxon>Bivalvia</taxon>
        <taxon>Autobranchia</taxon>
        <taxon>Heteroconchia</taxon>
        <taxon>Palaeoheterodonta</taxon>
        <taxon>Unionida</taxon>
        <taxon>Unionoidea</taxon>
        <taxon>Unionidae</taxon>
        <taxon>Unioninae</taxon>
        <taxon>Sinanodonta</taxon>
    </lineage>
</organism>
<dbReference type="Proteomes" id="UP001634394">
    <property type="component" value="Unassembled WGS sequence"/>
</dbReference>
<keyword evidence="2" id="KW-1185">Reference proteome</keyword>
<reference evidence="1 2" key="1">
    <citation type="submission" date="2024-11" db="EMBL/GenBank/DDBJ databases">
        <title>Chromosome-level genome assembly of the freshwater bivalve Anodonta woodiana.</title>
        <authorList>
            <person name="Chen X."/>
        </authorList>
    </citation>
    <scope>NUCLEOTIDE SEQUENCE [LARGE SCALE GENOMIC DNA]</scope>
    <source>
        <strain evidence="1">MN2024</strain>
        <tissue evidence="1">Gills</tissue>
    </source>
</reference>
<dbReference type="EMBL" id="JBJQND010000010">
    <property type="protein sequence ID" value="KAL3863870.1"/>
    <property type="molecule type" value="Genomic_DNA"/>
</dbReference>
<gene>
    <name evidence="1" type="ORF">ACJMK2_005597</name>
</gene>
<proteinExistence type="predicted"/>
<protein>
    <submittedName>
        <fullName evidence="1">Uncharacterized protein</fullName>
    </submittedName>
</protein>
<evidence type="ECO:0000313" key="2">
    <source>
        <dbReference type="Proteomes" id="UP001634394"/>
    </source>
</evidence>
<accession>A0ABD3VQK7</accession>
<evidence type="ECO:0000313" key="1">
    <source>
        <dbReference type="EMBL" id="KAL3863870.1"/>
    </source>
</evidence>
<sequence>MMMEQNMKEVVHDLSADLCNSEEPEKATLKKRRNALADIFHGVDAKAVERLFDMSGLTESVSEGELLKMRWEWISGEERFFFFVSNQRGRRNGMGDIFRDICDERIKVSLHSKESQNKVESDLNTPLLFDSCEDLEGLCAVKQDQRRSSLPVSMVYRSMLCSNTIFILNSMLIKSFSKDGNDICKH</sequence>